<dbReference type="InterPro" id="IPR010201">
    <property type="entry name" value="HflK"/>
</dbReference>
<evidence type="ECO:0000256" key="7">
    <source>
        <dbReference type="SAM" id="Phobius"/>
    </source>
</evidence>
<organism evidence="9 10">
    <name type="scientific">Aurantiacibacter gilvus</name>
    <dbReference type="NCBI Taxonomy" id="3139141"/>
    <lineage>
        <taxon>Bacteria</taxon>
        <taxon>Pseudomonadati</taxon>
        <taxon>Pseudomonadota</taxon>
        <taxon>Alphaproteobacteria</taxon>
        <taxon>Sphingomonadales</taxon>
        <taxon>Erythrobacteraceae</taxon>
        <taxon>Aurantiacibacter</taxon>
    </lineage>
</organism>
<sequence length="392" mass="42351">MAGKRNPWGKPPGGGDGGGSGDGGSGDAPETGGEGSGGGDAPPPRGPRNPWLPGGGNDRGRRSANIEDIFKGRGGPRRGGGSGGGGGGPSFRIPQRPDGKSWFPIAMAAILGVWIIATSIHFIQPREQGIVTWMGGQYSRTLNPGTEYTLPWPIQMVEVENVSVIRRNTIGEGEENLILTGDQNLVDLSYLVRWNIRDLVKFKFQLADPTETLQDAAESAMRAAVAETDLDTVLSGAGREQVETRVRSRMQGILDTYGAGIQVQGVEIARTEAPQQVIEAFNDVLAARQDAERNLNDARRYEQQVLARAEGSAAEFNEIYEQYRLAPQVTRRRLYYETMEAVLRDTDKTIIETEGVTPYLPLPEVQRRRNASQGPTLTVTPSEGQQAAQGGQ</sequence>
<dbReference type="CDD" id="cd03404">
    <property type="entry name" value="SPFH_HflK"/>
    <property type="match status" value="1"/>
</dbReference>
<comment type="caution">
    <text evidence="9">The sequence shown here is derived from an EMBL/GenBank/DDBJ whole genome shotgun (WGS) entry which is preliminary data.</text>
</comment>
<feature type="domain" description="Band 7" evidence="8">
    <location>
        <begin position="118"/>
        <end position="285"/>
    </location>
</feature>
<reference evidence="9 10" key="1">
    <citation type="submission" date="2024-04" db="EMBL/GenBank/DDBJ databases">
        <title>Aurantiacibacter sp. DGU6 16S ribosomal RNA gene Genome sequencing and assembly.</title>
        <authorList>
            <person name="Park S."/>
        </authorList>
    </citation>
    <scope>NUCLEOTIDE SEQUENCE [LARGE SCALE GENOMIC DNA]</scope>
    <source>
        <strain evidence="9 10">DGU6</strain>
    </source>
</reference>
<dbReference type="InterPro" id="IPR050710">
    <property type="entry name" value="Band7/mec-2_domain"/>
</dbReference>
<dbReference type="PANTHER" id="PTHR43327">
    <property type="entry name" value="STOMATIN-LIKE PROTEIN 2, MITOCHONDRIAL"/>
    <property type="match status" value="1"/>
</dbReference>
<dbReference type="InterPro" id="IPR001107">
    <property type="entry name" value="Band_7"/>
</dbReference>
<feature type="compositionally biased region" description="Gly residues" evidence="6">
    <location>
        <begin position="11"/>
        <end position="40"/>
    </location>
</feature>
<feature type="region of interest" description="Disordered" evidence="6">
    <location>
        <begin position="361"/>
        <end position="392"/>
    </location>
</feature>
<evidence type="ECO:0000259" key="8">
    <source>
        <dbReference type="SMART" id="SM00244"/>
    </source>
</evidence>
<evidence type="ECO:0000256" key="2">
    <source>
        <dbReference type="ARBA" id="ARBA00006971"/>
    </source>
</evidence>
<protein>
    <submittedName>
        <fullName evidence="9">Protease modulator HflK</fullName>
    </submittedName>
</protein>
<evidence type="ECO:0000256" key="3">
    <source>
        <dbReference type="ARBA" id="ARBA00022692"/>
    </source>
</evidence>
<evidence type="ECO:0000256" key="4">
    <source>
        <dbReference type="ARBA" id="ARBA00022989"/>
    </source>
</evidence>
<dbReference type="GO" id="GO:0006508">
    <property type="term" value="P:proteolysis"/>
    <property type="evidence" value="ECO:0007669"/>
    <property type="project" value="UniProtKB-KW"/>
</dbReference>
<dbReference type="EMBL" id="JBBYHV010000002">
    <property type="protein sequence ID" value="MEL1251490.1"/>
    <property type="molecule type" value="Genomic_DNA"/>
</dbReference>
<name>A0ABU9IGE3_9SPHN</name>
<gene>
    <name evidence="9" type="ORF">AAEO60_12510</name>
</gene>
<keyword evidence="9" id="KW-0645">Protease</keyword>
<keyword evidence="4 7" id="KW-1133">Transmembrane helix</keyword>
<dbReference type="PANTHER" id="PTHR43327:SF2">
    <property type="entry name" value="MODULATOR OF FTSH PROTEASE HFLK"/>
    <property type="match status" value="1"/>
</dbReference>
<evidence type="ECO:0000256" key="6">
    <source>
        <dbReference type="SAM" id="MobiDB-lite"/>
    </source>
</evidence>
<keyword evidence="5 7" id="KW-0472">Membrane</keyword>
<evidence type="ECO:0000256" key="5">
    <source>
        <dbReference type="ARBA" id="ARBA00023136"/>
    </source>
</evidence>
<comment type="similarity">
    <text evidence="2">Belongs to the band 7/mec-2 family. HflK subfamily.</text>
</comment>
<evidence type="ECO:0000313" key="9">
    <source>
        <dbReference type="EMBL" id="MEL1251490.1"/>
    </source>
</evidence>
<feature type="compositionally biased region" description="Basic and acidic residues" evidence="6">
    <location>
        <begin position="58"/>
        <end position="71"/>
    </location>
</feature>
<feature type="compositionally biased region" description="Gly residues" evidence="6">
    <location>
        <begin position="77"/>
        <end position="89"/>
    </location>
</feature>
<keyword evidence="3 7" id="KW-0812">Transmembrane</keyword>
<accession>A0ABU9IGE3</accession>
<feature type="transmembrane region" description="Helical" evidence="7">
    <location>
        <begin position="102"/>
        <end position="123"/>
    </location>
</feature>
<comment type="subcellular location">
    <subcellularLocation>
        <location evidence="1">Membrane</location>
        <topology evidence="1">Single-pass membrane protein</topology>
    </subcellularLocation>
</comment>
<dbReference type="InterPro" id="IPR036013">
    <property type="entry name" value="Band_7/SPFH_dom_sf"/>
</dbReference>
<evidence type="ECO:0000313" key="10">
    <source>
        <dbReference type="Proteomes" id="UP001497045"/>
    </source>
</evidence>
<dbReference type="SUPFAM" id="SSF117892">
    <property type="entry name" value="Band 7/SPFH domain"/>
    <property type="match status" value="1"/>
</dbReference>
<dbReference type="RefSeq" id="WP_341674043.1">
    <property type="nucleotide sequence ID" value="NZ_JBBYHV010000002.1"/>
</dbReference>
<proteinExistence type="inferred from homology"/>
<feature type="region of interest" description="Disordered" evidence="6">
    <location>
        <begin position="1"/>
        <end position="97"/>
    </location>
</feature>
<evidence type="ECO:0000256" key="1">
    <source>
        <dbReference type="ARBA" id="ARBA00004167"/>
    </source>
</evidence>
<keyword evidence="9" id="KW-0378">Hydrolase</keyword>
<keyword evidence="10" id="KW-1185">Reference proteome</keyword>
<feature type="compositionally biased region" description="Polar residues" evidence="6">
    <location>
        <begin position="371"/>
        <end position="392"/>
    </location>
</feature>
<dbReference type="Proteomes" id="UP001497045">
    <property type="component" value="Unassembled WGS sequence"/>
</dbReference>
<dbReference type="SMART" id="SM00244">
    <property type="entry name" value="PHB"/>
    <property type="match status" value="1"/>
</dbReference>
<dbReference type="Pfam" id="PF01145">
    <property type="entry name" value="Band_7"/>
    <property type="match status" value="1"/>
</dbReference>
<dbReference type="GO" id="GO:0008233">
    <property type="term" value="F:peptidase activity"/>
    <property type="evidence" value="ECO:0007669"/>
    <property type="project" value="UniProtKB-KW"/>
</dbReference>
<dbReference type="Gene3D" id="3.30.479.30">
    <property type="entry name" value="Band 7 domain"/>
    <property type="match status" value="1"/>
</dbReference>